<evidence type="ECO:0000256" key="5">
    <source>
        <dbReference type="ARBA" id="ARBA00022741"/>
    </source>
</evidence>
<reference evidence="15 16" key="1">
    <citation type="submission" date="2016-08" db="EMBL/GenBank/DDBJ databases">
        <title>Genomes of anaerobic fungi encode conserved fungal cellulosomes for biomass hydrolysis.</title>
        <authorList>
            <consortium name="DOE Joint Genome Institute"/>
            <person name="Haitjema C.H."/>
            <person name="Gilmore S.P."/>
            <person name="Henske J.K."/>
            <person name="Solomon K.V."/>
            <person name="De Groot R."/>
            <person name="Kuo A."/>
            <person name="Mondo S.J."/>
            <person name="Salamov A.A."/>
            <person name="Labutti K."/>
            <person name="Zhao Z."/>
            <person name="Chiniquy J."/>
            <person name="Barry K."/>
            <person name="Brewer H.M."/>
            <person name="Purvine S.O."/>
            <person name="Wright A.T."/>
            <person name="Boxma B."/>
            <person name="Van Alen T."/>
            <person name="Hackstein J.H."/>
            <person name="Baker S.E."/>
            <person name="Grigoriev I.V."/>
            <person name="O'Malley M.A."/>
        </authorList>
    </citation>
    <scope>NUCLEOTIDE SEQUENCE [LARGE SCALE GENOMIC DNA]</scope>
    <source>
        <strain evidence="16">finn</strain>
    </source>
</reference>
<dbReference type="GO" id="GO:0007018">
    <property type="term" value="P:microtubule-based movement"/>
    <property type="evidence" value="ECO:0007669"/>
    <property type="project" value="InterPro"/>
</dbReference>
<proteinExistence type="inferred from homology"/>
<evidence type="ECO:0000256" key="3">
    <source>
        <dbReference type="ARBA" id="ARBA00022553"/>
    </source>
</evidence>
<dbReference type="Gene3D" id="3.40.850.10">
    <property type="entry name" value="Kinesin motor domain"/>
    <property type="match status" value="1"/>
</dbReference>
<protein>
    <recommendedName>
        <fullName evidence="11">Kinesin-like protein</fullName>
    </recommendedName>
</protein>
<evidence type="ECO:0000256" key="4">
    <source>
        <dbReference type="ARBA" id="ARBA00022701"/>
    </source>
</evidence>
<sequence>MIKNFLINKINCLIFATGVTSSGKTYTVEGKEESPGLLRNILATIINSLKESGVKKLNLIPLRYDEFKEDESIPNEDSPYLISKDENSNPYIKVNDIIKVDPKYSYGLWASYYEIYNEQIYDLISSGEKRSLSLKIDQNKNNYVKDLKNVPINSYEDCDNILKQGKLNRRKFSTRLNQSSSRSHSIFTVRLLCQNEEENDVFVSRFTIVDLAGSERANHTQSKQKQLKEAGSINKSIMVLSRVFDSLRNIQKGTQHELPPFNDSKLTSLLRPSLTNGHVSTIININPLPEFYDETLTVLRFSATIKEVAPISARVDSGLQTIKRPRVVLPKSQTKKKTIVNNKNDKSINLNICQNSIQNQNYGYNQSQSQNNLDSQQNQNPPQTPNPNTSQIIISTPLSNSMKKIIGRTSKLLGDGSIKIETHKKDIFDNKKNDEVVESVLTESEVCQLVDSFEEHINKLKSLLVESEVYRQQREFIIRNEMMKNIENQMSQIQEYQSLDSIKESNKAIVENLVNIQDLSQLQRDNDRLISKLKVKEVIIKSLGQEIENLEKQINSFEEQKKTIKHDKRKINEKLKKMELILKSSQIDKLENKKIKMLKENLNTMELSVKTKQKKIDDLENNIIHLQKDHEQSFKQFEEEITNKFNEKKRKYEETIDILKKQIEELKMEKKIKADPNVTIKKNIKKENKNNNDIEIIDYDVDMNSEEKEPIEMQKPSKTKRKRKLKKGKNAVFLETLDISF</sequence>
<evidence type="ECO:0000256" key="6">
    <source>
        <dbReference type="ARBA" id="ARBA00022840"/>
    </source>
</evidence>
<dbReference type="GO" id="GO:0072686">
    <property type="term" value="C:mitotic spindle"/>
    <property type="evidence" value="ECO:0007669"/>
    <property type="project" value="TreeGrafter"/>
</dbReference>
<dbReference type="GO" id="GO:0008574">
    <property type="term" value="F:plus-end-directed microtubule motor activity"/>
    <property type="evidence" value="ECO:0007669"/>
    <property type="project" value="TreeGrafter"/>
</dbReference>
<dbReference type="GO" id="GO:0005876">
    <property type="term" value="C:spindle microtubule"/>
    <property type="evidence" value="ECO:0007669"/>
    <property type="project" value="TreeGrafter"/>
</dbReference>
<dbReference type="InterPro" id="IPR019821">
    <property type="entry name" value="Kinesin_motor_CS"/>
</dbReference>
<dbReference type="Pfam" id="PF00225">
    <property type="entry name" value="Kinesin"/>
    <property type="match status" value="1"/>
</dbReference>
<keyword evidence="9" id="KW-0206">Cytoskeleton</keyword>
<dbReference type="InterPro" id="IPR036961">
    <property type="entry name" value="Kinesin_motor_dom_sf"/>
</dbReference>
<dbReference type="PRINTS" id="PR00380">
    <property type="entry name" value="KINESINHEAVY"/>
</dbReference>
<evidence type="ECO:0000256" key="8">
    <source>
        <dbReference type="ARBA" id="ARBA00023175"/>
    </source>
</evidence>
<dbReference type="STRING" id="1754191.A0A1Y1V2T3"/>
<evidence type="ECO:0000256" key="9">
    <source>
        <dbReference type="ARBA" id="ARBA00023212"/>
    </source>
</evidence>
<dbReference type="EMBL" id="MCFH01000037">
    <property type="protein sequence ID" value="ORX45973.1"/>
    <property type="molecule type" value="Genomic_DNA"/>
</dbReference>
<gene>
    <name evidence="15" type="ORF">BCR36DRAFT_106920</name>
</gene>
<dbReference type="GO" id="GO:0051231">
    <property type="term" value="P:spindle elongation"/>
    <property type="evidence" value="ECO:0007669"/>
    <property type="project" value="TreeGrafter"/>
</dbReference>
<dbReference type="OrthoDB" id="123929at2759"/>
<dbReference type="GO" id="GO:0005634">
    <property type="term" value="C:nucleus"/>
    <property type="evidence" value="ECO:0007669"/>
    <property type="project" value="TreeGrafter"/>
</dbReference>
<dbReference type="InterPro" id="IPR001752">
    <property type="entry name" value="Kinesin_motor_dom"/>
</dbReference>
<feature type="region of interest" description="Disordered" evidence="13">
    <location>
        <begin position="363"/>
        <end position="392"/>
    </location>
</feature>
<keyword evidence="3" id="KW-0597">Phosphoprotein</keyword>
<dbReference type="GO" id="GO:0016787">
    <property type="term" value="F:hydrolase activity"/>
    <property type="evidence" value="ECO:0007669"/>
    <property type="project" value="UniProtKB-KW"/>
</dbReference>
<dbReference type="PROSITE" id="PS00411">
    <property type="entry name" value="KINESIN_MOTOR_1"/>
    <property type="match status" value="1"/>
</dbReference>
<evidence type="ECO:0000256" key="12">
    <source>
        <dbReference type="SAM" id="Coils"/>
    </source>
</evidence>
<dbReference type="SUPFAM" id="SSF52540">
    <property type="entry name" value="P-loop containing nucleoside triphosphate hydrolases"/>
    <property type="match status" value="1"/>
</dbReference>
<evidence type="ECO:0000256" key="7">
    <source>
        <dbReference type="ARBA" id="ARBA00023054"/>
    </source>
</evidence>
<organism evidence="15 16">
    <name type="scientific">Piromyces finnis</name>
    <dbReference type="NCBI Taxonomy" id="1754191"/>
    <lineage>
        <taxon>Eukaryota</taxon>
        <taxon>Fungi</taxon>
        <taxon>Fungi incertae sedis</taxon>
        <taxon>Chytridiomycota</taxon>
        <taxon>Chytridiomycota incertae sedis</taxon>
        <taxon>Neocallimastigomycetes</taxon>
        <taxon>Neocallimastigales</taxon>
        <taxon>Neocallimastigaceae</taxon>
        <taxon>Piromyces</taxon>
    </lineage>
</organism>
<dbReference type="InterPro" id="IPR047149">
    <property type="entry name" value="KIF11-like"/>
</dbReference>
<keyword evidence="6 10" id="KW-0067">ATP-binding</keyword>
<dbReference type="GO" id="GO:0090307">
    <property type="term" value="P:mitotic spindle assembly"/>
    <property type="evidence" value="ECO:0007669"/>
    <property type="project" value="TreeGrafter"/>
</dbReference>
<evidence type="ECO:0000256" key="13">
    <source>
        <dbReference type="SAM" id="MobiDB-lite"/>
    </source>
</evidence>
<keyword evidence="16" id="KW-1185">Reference proteome</keyword>
<dbReference type="PROSITE" id="PS50067">
    <property type="entry name" value="KINESIN_MOTOR_2"/>
    <property type="match status" value="1"/>
</dbReference>
<dbReference type="PANTHER" id="PTHR47970:SF29">
    <property type="entry name" value="KINESIN FAMILY MEMBER 20B"/>
    <property type="match status" value="1"/>
</dbReference>
<comment type="similarity">
    <text evidence="10 11">Belongs to the TRAFAC class myosin-kinesin ATPase superfamily. Kinesin family.</text>
</comment>
<feature type="coiled-coil region" evidence="12">
    <location>
        <begin position="533"/>
        <end position="669"/>
    </location>
</feature>
<dbReference type="AlphaFoldDB" id="A0A1Y1V2T3"/>
<comment type="caution">
    <text evidence="15">The sequence shown here is derived from an EMBL/GenBank/DDBJ whole genome shotgun (WGS) entry which is preliminary data.</text>
</comment>
<evidence type="ECO:0000313" key="15">
    <source>
        <dbReference type="EMBL" id="ORX45973.1"/>
    </source>
</evidence>
<reference evidence="15 16" key="2">
    <citation type="submission" date="2016-08" db="EMBL/GenBank/DDBJ databases">
        <title>Pervasive Adenine N6-methylation of Active Genes in Fungi.</title>
        <authorList>
            <consortium name="DOE Joint Genome Institute"/>
            <person name="Mondo S.J."/>
            <person name="Dannebaum R.O."/>
            <person name="Kuo R.C."/>
            <person name="Labutti K."/>
            <person name="Haridas S."/>
            <person name="Kuo A."/>
            <person name="Salamov A."/>
            <person name="Ahrendt S.R."/>
            <person name="Lipzen A."/>
            <person name="Sullivan W."/>
            <person name="Andreopoulos W.B."/>
            <person name="Clum A."/>
            <person name="Lindquist E."/>
            <person name="Daum C."/>
            <person name="Ramamoorthy G.K."/>
            <person name="Gryganskyi A."/>
            <person name="Culley D."/>
            <person name="Magnuson J.K."/>
            <person name="James T.Y."/>
            <person name="O'Malley M.A."/>
            <person name="Stajich J.E."/>
            <person name="Spatafora J.W."/>
            <person name="Visel A."/>
            <person name="Grigoriev I.V."/>
        </authorList>
    </citation>
    <scope>NUCLEOTIDE SEQUENCE [LARGE SCALE GENOMIC DNA]</scope>
    <source>
        <strain evidence="16">finn</strain>
    </source>
</reference>
<name>A0A1Y1V2T3_9FUNG</name>
<keyword evidence="4 11" id="KW-0493">Microtubule</keyword>
<keyword evidence="15" id="KW-0378">Hydrolase</keyword>
<dbReference type="PANTHER" id="PTHR47970">
    <property type="entry name" value="KINESIN-LIKE PROTEIN KIF11"/>
    <property type="match status" value="1"/>
</dbReference>
<keyword evidence="5 10" id="KW-0547">Nucleotide-binding</keyword>
<evidence type="ECO:0000256" key="11">
    <source>
        <dbReference type="RuleBase" id="RU000394"/>
    </source>
</evidence>
<feature type="binding site" evidence="10">
    <location>
        <begin position="18"/>
        <end position="25"/>
    </location>
    <ligand>
        <name>ATP</name>
        <dbReference type="ChEBI" id="CHEBI:30616"/>
    </ligand>
</feature>
<dbReference type="GO" id="GO:0005524">
    <property type="term" value="F:ATP binding"/>
    <property type="evidence" value="ECO:0007669"/>
    <property type="project" value="UniProtKB-UniRule"/>
</dbReference>
<dbReference type="Proteomes" id="UP000193719">
    <property type="component" value="Unassembled WGS sequence"/>
</dbReference>
<accession>A0A1Y1V2T3</accession>
<dbReference type="GO" id="GO:0008017">
    <property type="term" value="F:microtubule binding"/>
    <property type="evidence" value="ECO:0007669"/>
    <property type="project" value="InterPro"/>
</dbReference>
<dbReference type="InterPro" id="IPR027417">
    <property type="entry name" value="P-loop_NTPase"/>
</dbReference>
<evidence type="ECO:0000256" key="1">
    <source>
        <dbReference type="ARBA" id="ARBA00004186"/>
    </source>
</evidence>
<dbReference type="SMART" id="SM00129">
    <property type="entry name" value="KISc"/>
    <property type="match status" value="1"/>
</dbReference>
<evidence type="ECO:0000256" key="2">
    <source>
        <dbReference type="ARBA" id="ARBA00022490"/>
    </source>
</evidence>
<feature type="domain" description="Kinesin motor" evidence="14">
    <location>
        <begin position="1"/>
        <end position="308"/>
    </location>
</feature>
<keyword evidence="8 10" id="KW-0505">Motor protein</keyword>
<keyword evidence="2" id="KW-0963">Cytoplasm</keyword>
<evidence type="ECO:0000256" key="10">
    <source>
        <dbReference type="PROSITE-ProRule" id="PRU00283"/>
    </source>
</evidence>
<evidence type="ECO:0000313" key="16">
    <source>
        <dbReference type="Proteomes" id="UP000193719"/>
    </source>
</evidence>
<comment type="subcellular location">
    <subcellularLocation>
        <location evidence="1">Cytoplasm</location>
        <location evidence="1">Cytoskeleton</location>
        <location evidence="1">Spindle</location>
    </subcellularLocation>
</comment>
<keyword evidence="7 12" id="KW-0175">Coiled coil</keyword>
<evidence type="ECO:0000259" key="14">
    <source>
        <dbReference type="PROSITE" id="PS50067"/>
    </source>
</evidence>
<feature type="compositionally biased region" description="Low complexity" evidence="13">
    <location>
        <begin position="363"/>
        <end position="389"/>
    </location>
</feature>
<feature type="region of interest" description="Disordered" evidence="13">
    <location>
        <begin position="705"/>
        <end position="725"/>
    </location>
</feature>